<accession>A0A6A3EKU8</accession>
<organism evidence="2 3">
    <name type="scientific">Phytophthora fragariae</name>
    <dbReference type="NCBI Taxonomy" id="53985"/>
    <lineage>
        <taxon>Eukaryota</taxon>
        <taxon>Sar</taxon>
        <taxon>Stramenopiles</taxon>
        <taxon>Oomycota</taxon>
        <taxon>Peronosporomycetes</taxon>
        <taxon>Peronosporales</taxon>
        <taxon>Peronosporaceae</taxon>
        <taxon>Phytophthora</taxon>
    </lineage>
</organism>
<proteinExistence type="predicted"/>
<name>A0A6A3EKU8_9STRA</name>
<dbReference type="Proteomes" id="UP000429523">
    <property type="component" value="Unassembled WGS sequence"/>
</dbReference>
<evidence type="ECO:0000256" key="1">
    <source>
        <dbReference type="SAM" id="SignalP"/>
    </source>
</evidence>
<evidence type="ECO:0000313" key="3">
    <source>
        <dbReference type="Proteomes" id="UP000429523"/>
    </source>
</evidence>
<feature type="signal peptide" evidence="1">
    <location>
        <begin position="1"/>
        <end position="19"/>
    </location>
</feature>
<dbReference type="AlphaFoldDB" id="A0A6A3EKU8"/>
<gene>
    <name evidence="2" type="ORF">PF009_g15920</name>
</gene>
<comment type="caution">
    <text evidence="2">The sequence shown here is derived from an EMBL/GenBank/DDBJ whole genome shotgun (WGS) entry which is preliminary data.</text>
</comment>
<reference evidence="2 3" key="1">
    <citation type="submission" date="2018-08" db="EMBL/GenBank/DDBJ databases">
        <title>Genomic investigation of the strawberry pathogen Phytophthora fragariae indicates pathogenicity is determined by transcriptional variation in three key races.</title>
        <authorList>
            <person name="Adams T.M."/>
            <person name="Armitage A.D."/>
            <person name="Sobczyk M.K."/>
            <person name="Bates H.J."/>
            <person name="Dunwell J.M."/>
            <person name="Nellist C.F."/>
            <person name="Harrison R.J."/>
        </authorList>
    </citation>
    <scope>NUCLEOTIDE SEQUENCE [LARGE SCALE GENOMIC DNA]</scope>
    <source>
        <strain evidence="2 3">NOV-9</strain>
    </source>
</reference>
<evidence type="ECO:0000313" key="2">
    <source>
        <dbReference type="EMBL" id="KAE8934092.1"/>
    </source>
</evidence>
<protein>
    <recommendedName>
        <fullName evidence="4">RxLR effector protein</fullName>
    </recommendedName>
</protein>
<evidence type="ECO:0008006" key="4">
    <source>
        <dbReference type="Google" id="ProtNLM"/>
    </source>
</evidence>
<dbReference type="EMBL" id="QXGF01000947">
    <property type="protein sequence ID" value="KAE8934092.1"/>
    <property type="molecule type" value="Genomic_DNA"/>
</dbReference>
<feature type="chain" id="PRO_5025486540" description="RxLR effector protein" evidence="1">
    <location>
        <begin position="20"/>
        <end position="65"/>
    </location>
</feature>
<keyword evidence="1" id="KW-0732">Signal</keyword>
<sequence>MHQSSYLCLTLALLEPAHGATLLLYLVVTAHQPGPILTEGRAASRTLVALPPTKTHVLYLREGPS</sequence>